<evidence type="ECO:0000313" key="2">
    <source>
        <dbReference type="EMBL" id="PAP78492.1"/>
    </source>
</evidence>
<evidence type="ECO:0000313" key="3">
    <source>
        <dbReference type="Proteomes" id="UP000216339"/>
    </source>
</evidence>
<keyword evidence="3" id="KW-1185">Reference proteome</keyword>
<dbReference type="RefSeq" id="WP_095512169.1">
    <property type="nucleotide sequence ID" value="NZ_MQWD01000001.1"/>
</dbReference>
<organism evidence="2 3">
    <name type="scientific">Rubrivirga marina</name>
    <dbReference type="NCBI Taxonomy" id="1196024"/>
    <lineage>
        <taxon>Bacteria</taxon>
        <taxon>Pseudomonadati</taxon>
        <taxon>Rhodothermota</taxon>
        <taxon>Rhodothermia</taxon>
        <taxon>Rhodothermales</taxon>
        <taxon>Rubricoccaceae</taxon>
        <taxon>Rubrivirga</taxon>
    </lineage>
</organism>
<dbReference type="Proteomes" id="UP000216339">
    <property type="component" value="Unassembled WGS sequence"/>
</dbReference>
<dbReference type="AlphaFoldDB" id="A0A271J4Q3"/>
<comment type="caution">
    <text evidence="2">The sequence shown here is derived from an EMBL/GenBank/DDBJ whole genome shotgun (WGS) entry which is preliminary data.</text>
</comment>
<name>A0A271J4Q3_9BACT</name>
<protein>
    <submittedName>
        <fullName evidence="2">Uncharacterized protein</fullName>
    </submittedName>
</protein>
<feature type="signal peptide" evidence="1">
    <location>
        <begin position="1"/>
        <end position="21"/>
    </location>
</feature>
<feature type="chain" id="PRO_5012176469" evidence="1">
    <location>
        <begin position="22"/>
        <end position="217"/>
    </location>
</feature>
<dbReference type="OrthoDB" id="958801at2"/>
<gene>
    <name evidence="2" type="ORF">BSZ37_19710</name>
</gene>
<keyword evidence="1" id="KW-0732">Signal</keyword>
<dbReference type="EMBL" id="MQWD01000001">
    <property type="protein sequence ID" value="PAP78492.1"/>
    <property type="molecule type" value="Genomic_DNA"/>
</dbReference>
<evidence type="ECO:0000256" key="1">
    <source>
        <dbReference type="SAM" id="SignalP"/>
    </source>
</evidence>
<sequence>MTTRLSLLLLAALTLPLTACGGDDGGDFDGDVEETGEPGMFGRMQEMQNAVERIQEQAEKPPADPVNFRTLRELLPEEAAGLPQAEVEGSTDGAMGFSISQVEATYGEEGGESEIDLSILDYGAIPSMAMMGLGWTMADIDRESGSTYERTISFGGERGYRKYDSQNRSGEFSLVVADRFVVQVEGSGVEDDDLEAALRAVDLSGLADLRDEGRPDA</sequence>
<reference evidence="2 3" key="1">
    <citation type="submission" date="2016-11" db="EMBL/GenBank/DDBJ databases">
        <title>Study of marine rhodopsin-containing bacteria.</title>
        <authorList>
            <person name="Yoshizawa S."/>
            <person name="Kumagai Y."/>
            <person name="Kogure K."/>
        </authorList>
    </citation>
    <scope>NUCLEOTIDE SEQUENCE [LARGE SCALE GENOMIC DNA]</scope>
    <source>
        <strain evidence="2 3">SAORIC-28</strain>
    </source>
</reference>
<proteinExistence type="predicted"/>
<accession>A0A271J4Q3</accession>